<name>A0A835UD75_VANPL</name>
<evidence type="ECO:0000313" key="3">
    <source>
        <dbReference type="Proteomes" id="UP000636800"/>
    </source>
</evidence>
<organism evidence="2 3">
    <name type="scientific">Vanilla planifolia</name>
    <name type="common">Vanilla</name>
    <dbReference type="NCBI Taxonomy" id="51239"/>
    <lineage>
        <taxon>Eukaryota</taxon>
        <taxon>Viridiplantae</taxon>
        <taxon>Streptophyta</taxon>
        <taxon>Embryophyta</taxon>
        <taxon>Tracheophyta</taxon>
        <taxon>Spermatophyta</taxon>
        <taxon>Magnoliopsida</taxon>
        <taxon>Liliopsida</taxon>
        <taxon>Asparagales</taxon>
        <taxon>Orchidaceae</taxon>
        <taxon>Vanilloideae</taxon>
        <taxon>Vanilleae</taxon>
        <taxon>Vanilla</taxon>
    </lineage>
</organism>
<sequence>MVEGTHSPPRGQEAKLSKPRNPEERGSAAASADRDDKNIKLDHAAFHNSKYFKIRSIVKDLRPFFVEVSQTPDFRKSGAAQEIQRGMKNMIELIKELRSESASVTNHKETSVEHTSSETIKEEHGDKQEEREKQAQNSQSGMKNEVPKQMIRPGEQELQDPFLVGGSPVGWNFLIYSCGKPVYYGVSKETARARHAAKTK</sequence>
<feature type="region of interest" description="Disordered" evidence="1">
    <location>
        <begin position="99"/>
        <end position="161"/>
    </location>
</feature>
<dbReference type="EMBL" id="JADCNL010000012">
    <property type="protein sequence ID" value="KAG0456895.1"/>
    <property type="molecule type" value="Genomic_DNA"/>
</dbReference>
<keyword evidence="3" id="KW-1185">Reference proteome</keyword>
<reference evidence="2 3" key="1">
    <citation type="journal article" date="2020" name="Nat. Food">
        <title>A phased Vanilla planifolia genome enables genetic improvement of flavour and production.</title>
        <authorList>
            <person name="Hasing T."/>
            <person name="Tang H."/>
            <person name="Brym M."/>
            <person name="Khazi F."/>
            <person name="Huang T."/>
            <person name="Chambers A.H."/>
        </authorList>
    </citation>
    <scope>NUCLEOTIDE SEQUENCE [LARGE SCALE GENOMIC DNA]</scope>
    <source>
        <tissue evidence="2">Leaf</tissue>
    </source>
</reference>
<dbReference type="Proteomes" id="UP000636800">
    <property type="component" value="Chromosome 12"/>
</dbReference>
<gene>
    <name evidence="2" type="ORF">HPP92_022052</name>
</gene>
<protein>
    <submittedName>
        <fullName evidence="2">Uncharacterized protein</fullName>
    </submittedName>
</protein>
<comment type="caution">
    <text evidence="2">The sequence shown here is derived from an EMBL/GenBank/DDBJ whole genome shotgun (WGS) entry which is preliminary data.</text>
</comment>
<feature type="compositionally biased region" description="Basic and acidic residues" evidence="1">
    <location>
        <begin position="12"/>
        <end position="37"/>
    </location>
</feature>
<feature type="region of interest" description="Disordered" evidence="1">
    <location>
        <begin position="1"/>
        <end position="37"/>
    </location>
</feature>
<evidence type="ECO:0000313" key="2">
    <source>
        <dbReference type="EMBL" id="KAG0456895.1"/>
    </source>
</evidence>
<dbReference type="OrthoDB" id="1706674at2759"/>
<dbReference type="PANTHER" id="PTHR35459">
    <property type="entry name" value="T1N6.14 PROTEIN"/>
    <property type="match status" value="1"/>
</dbReference>
<accession>A0A835UD75</accession>
<dbReference type="AlphaFoldDB" id="A0A835UD75"/>
<proteinExistence type="predicted"/>
<feature type="compositionally biased region" description="Basic and acidic residues" evidence="1">
    <location>
        <begin position="106"/>
        <end position="134"/>
    </location>
</feature>
<dbReference type="PANTHER" id="PTHR35459:SF2">
    <property type="entry name" value="T1N6.14 PROTEIN"/>
    <property type="match status" value="1"/>
</dbReference>
<evidence type="ECO:0000256" key="1">
    <source>
        <dbReference type="SAM" id="MobiDB-lite"/>
    </source>
</evidence>